<dbReference type="GO" id="GO:0008270">
    <property type="term" value="F:zinc ion binding"/>
    <property type="evidence" value="ECO:0007669"/>
    <property type="project" value="UniProtKB-KW"/>
</dbReference>
<dbReference type="GO" id="GO:0006363">
    <property type="term" value="P:termination of RNA polymerase I transcription"/>
    <property type="evidence" value="ECO:0000318"/>
    <property type="project" value="GO_Central"/>
</dbReference>
<gene>
    <name evidence="11" type="ORF">EUGRSUZ_F02832</name>
</gene>
<dbReference type="InterPro" id="IPR001222">
    <property type="entry name" value="Znf_TFIIS"/>
</dbReference>
<dbReference type="Pfam" id="PF01096">
    <property type="entry name" value="Zn_ribbon_TFIIS"/>
    <property type="match status" value="1"/>
</dbReference>
<feature type="non-terminal residue" evidence="11">
    <location>
        <position position="1"/>
    </location>
</feature>
<dbReference type="AlphaFoldDB" id="A0A059BTS9"/>
<evidence type="ECO:0000256" key="9">
    <source>
        <dbReference type="SAM" id="MobiDB-lite"/>
    </source>
</evidence>
<name>A0A059BTS9_EUCGR</name>
<proteinExistence type="predicted"/>
<evidence type="ECO:0000256" key="1">
    <source>
        <dbReference type="ARBA" id="ARBA00004604"/>
    </source>
</evidence>
<evidence type="ECO:0000256" key="7">
    <source>
        <dbReference type="ARBA" id="ARBA00023242"/>
    </source>
</evidence>
<evidence type="ECO:0000256" key="6">
    <source>
        <dbReference type="ARBA" id="ARBA00022833"/>
    </source>
</evidence>
<organism evidence="11">
    <name type="scientific">Eucalyptus grandis</name>
    <name type="common">Flooded gum</name>
    <dbReference type="NCBI Taxonomy" id="71139"/>
    <lineage>
        <taxon>Eukaryota</taxon>
        <taxon>Viridiplantae</taxon>
        <taxon>Streptophyta</taxon>
        <taxon>Embryophyta</taxon>
        <taxon>Tracheophyta</taxon>
        <taxon>Spermatophyta</taxon>
        <taxon>Magnoliopsida</taxon>
        <taxon>eudicotyledons</taxon>
        <taxon>Gunneridae</taxon>
        <taxon>Pentapetalae</taxon>
        <taxon>rosids</taxon>
        <taxon>malvids</taxon>
        <taxon>Myrtales</taxon>
        <taxon>Myrtaceae</taxon>
        <taxon>Myrtoideae</taxon>
        <taxon>Eucalypteae</taxon>
        <taxon>Eucalyptus</taxon>
    </lineage>
</organism>
<evidence type="ECO:0000256" key="2">
    <source>
        <dbReference type="ARBA" id="ARBA00018784"/>
    </source>
</evidence>
<dbReference type="Gramene" id="KCW69351">
    <property type="protein sequence ID" value="KCW69351"/>
    <property type="gene ID" value="EUGRSUZ_F02832"/>
</dbReference>
<keyword evidence="3" id="KW-0804">Transcription</keyword>
<evidence type="ECO:0000256" key="4">
    <source>
        <dbReference type="ARBA" id="ARBA00022723"/>
    </source>
</evidence>
<dbReference type="PANTHER" id="PTHR11239">
    <property type="entry name" value="DNA-DIRECTED RNA POLYMERASE"/>
    <property type="match status" value="1"/>
</dbReference>
<keyword evidence="4" id="KW-0479">Metal-binding</keyword>
<evidence type="ECO:0000256" key="8">
    <source>
        <dbReference type="PROSITE-ProRule" id="PRU00472"/>
    </source>
</evidence>
<comment type="subcellular location">
    <subcellularLocation>
        <location evidence="1">Nucleus</location>
        <location evidence="1">Nucleolus</location>
    </subcellularLocation>
</comment>
<dbReference type="eggNOG" id="KOG2907">
    <property type="taxonomic scope" value="Eukaryota"/>
</dbReference>
<reference evidence="11" key="1">
    <citation type="submission" date="2013-07" db="EMBL/GenBank/DDBJ databases">
        <title>The genome of Eucalyptus grandis.</title>
        <authorList>
            <person name="Schmutz J."/>
            <person name="Hayes R."/>
            <person name="Myburg A."/>
            <person name="Tuskan G."/>
            <person name="Grattapaglia D."/>
            <person name="Rokhsar D.S."/>
        </authorList>
    </citation>
    <scope>NUCLEOTIDE SEQUENCE</scope>
    <source>
        <tissue evidence="11">Leaf extractions</tissue>
    </source>
</reference>
<keyword evidence="3" id="KW-0240">DNA-directed RNA polymerase</keyword>
<keyword evidence="6" id="KW-0862">Zinc</keyword>
<dbReference type="GO" id="GO:0003899">
    <property type="term" value="F:DNA-directed RNA polymerase activity"/>
    <property type="evidence" value="ECO:0007669"/>
    <property type="project" value="InterPro"/>
</dbReference>
<dbReference type="GO" id="GO:0003676">
    <property type="term" value="F:nucleic acid binding"/>
    <property type="evidence" value="ECO:0007669"/>
    <property type="project" value="InterPro"/>
</dbReference>
<feature type="domain" description="TFIIS-type" evidence="10">
    <location>
        <begin position="131"/>
        <end position="171"/>
    </location>
</feature>
<keyword evidence="7" id="KW-0539">Nucleus</keyword>
<dbReference type="SUPFAM" id="SSF57783">
    <property type="entry name" value="Zinc beta-ribbon"/>
    <property type="match status" value="1"/>
</dbReference>
<sequence length="177" mass="20283">VLSSRTNRSCRRRTSLSASNSRPRRRTRTRTRVPALSLCLSLSPFAATQPRLSRSFAALPPRCTASLCRRHAYLADSKSKLRLTHGTRPRLALYERDFPGKEIKYRFTAQDMRREPGISTFDEGKLQLATITRQCEKCGNDEFEYTGKQMRSADEGQTKFFMCTKCGDTITENQLYN</sequence>
<accession>A0A059BTS9</accession>
<dbReference type="Gene3D" id="2.20.25.10">
    <property type="match status" value="1"/>
</dbReference>
<dbReference type="GO" id="GO:0005736">
    <property type="term" value="C:RNA polymerase I complex"/>
    <property type="evidence" value="ECO:0000318"/>
    <property type="project" value="GO_Central"/>
</dbReference>
<dbReference type="PROSITE" id="PS51133">
    <property type="entry name" value="ZF_TFIIS_2"/>
    <property type="match status" value="1"/>
</dbReference>
<evidence type="ECO:0000313" key="11">
    <source>
        <dbReference type="EMBL" id="KCW69351.1"/>
    </source>
</evidence>
<evidence type="ECO:0000259" key="10">
    <source>
        <dbReference type="PROSITE" id="PS51133"/>
    </source>
</evidence>
<protein>
    <recommendedName>
        <fullName evidence="2">DNA-directed RNA polymerase I subunit RPA12</fullName>
    </recommendedName>
</protein>
<dbReference type="EMBL" id="KK198758">
    <property type="protein sequence ID" value="KCW69351.1"/>
    <property type="molecule type" value="Genomic_DNA"/>
</dbReference>
<evidence type="ECO:0000256" key="3">
    <source>
        <dbReference type="ARBA" id="ARBA00022478"/>
    </source>
</evidence>
<dbReference type="InParanoid" id="A0A059BTS9"/>
<dbReference type="CDD" id="cd10507">
    <property type="entry name" value="Zn-ribbon_RPA12"/>
    <property type="match status" value="1"/>
</dbReference>
<dbReference type="STRING" id="71139.A0A059BTS9"/>
<feature type="compositionally biased region" description="Basic residues" evidence="9">
    <location>
        <begin position="22"/>
        <end position="31"/>
    </location>
</feature>
<keyword evidence="5 8" id="KW-0863">Zinc-finger</keyword>
<dbReference type="SMART" id="SM00440">
    <property type="entry name" value="ZnF_C2C2"/>
    <property type="match status" value="1"/>
</dbReference>
<evidence type="ECO:0000256" key="5">
    <source>
        <dbReference type="ARBA" id="ARBA00022771"/>
    </source>
</evidence>
<dbReference type="InterPro" id="IPR034004">
    <property type="entry name" value="Zn_ribbon_RPA12_C"/>
</dbReference>
<dbReference type="PANTHER" id="PTHR11239:SF14">
    <property type="entry name" value="DNA-DIRECTED RNA POLYMERASE I SUBUNIT RPA12"/>
    <property type="match status" value="1"/>
</dbReference>
<dbReference type="InterPro" id="IPR012164">
    <property type="entry name" value="Rpa12/Rpb9/Rpc10/TFS"/>
</dbReference>
<feature type="region of interest" description="Disordered" evidence="9">
    <location>
        <begin position="1"/>
        <end position="31"/>
    </location>
</feature>